<evidence type="ECO:0000256" key="1">
    <source>
        <dbReference type="SAM" id="MobiDB-lite"/>
    </source>
</evidence>
<dbReference type="InterPro" id="IPR004710">
    <property type="entry name" value="Bilac:Na_transpt"/>
</dbReference>
<evidence type="ECO:0000313" key="2">
    <source>
        <dbReference type="EMBL" id="GBG85380.1"/>
    </source>
</evidence>
<dbReference type="PANTHER" id="PTHR10361:SF33">
    <property type="entry name" value="SODIUM_METABOLITE COTRANSPORTER BASS3, CHLOROPLASTIC-RELATED"/>
    <property type="match status" value="1"/>
</dbReference>
<sequence>MAAAAAAAGVTIRPSLDDRSDATRPSVSTVPGQHAQLRTAALTCSSTCRALNGSRTRSFASTCRWLRTRRRVVRSQLRRRQQEGELWGSSLHEEGTGSRPVLLPRQPRAGGGGGVYHSPQGYDMSHQDEDNHSNRSSSSRRRTGEGGEERRARAGWASASLAVGEQGRESSDATSEEGQEGERGGGSEPSISGKGLADMRWTRMAFFWKRSKPYEGRVGTFMKEGNVAMAAWGLKSRSFRQPPNTDRAKALSALLPYVVVATAVSALVYPPSYSWFSKQYYTPALGGIMLSIGIQLKPSDFLLAIARPKPVLLGYGVQYIIKVILCRVFKRG</sequence>
<comment type="caution">
    <text evidence="2">The sequence shown here is derived from an EMBL/GenBank/DDBJ whole genome shotgun (WGS) entry which is preliminary data.</text>
</comment>
<dbReference type="InterPro" id="IPR038770">
    <property type="entry name" value="Na+/solute_symporter_sf"/>
</dbReference>
<dbReference type="OrthoDB" id="203097at2759"/>
<dbReference type="AlphaFoldDB" id="A0A388LSS8"/>
<dbReference type="PANTHER" id="PTHR10361">
    <property type="entry name" value="SODIUM-BILE ACID COTRANSPORTER"/>
    <property type="match status" value="1"/>
</dbReference>
<keyword evidence="3" id="KW-1185">Reference proteome</keyword>
<reference evidence="2 3" key="1">
    <citation type="journal article" date="2018" name="Cell">
        <title>The Chara Genome: Secondary Complexity and Implications for Plant Terrestrialization.</title>
        <authorList>
            <person name="Nishiyama T."/>
            <person name="Sakayama H."/>
            <person name="Vries J.D."/>
            <person name="Buschmann H."/>
            <person name="Saint-Marcoux D."/>
            <person name="Ullrich K.K."/>
            <person name="Haas F.B."/>
            <person name="Vanderstraeten L."/>
            <person name="Becker D."/>
            <person name="Lang D."/>
            <person name="Vosolsobe S."/>
            <person name="Rombauts S."/>
            <person name="Wilhelmsson P.K.I."/>
            <person name="Janitza P."/>
            <person name="Kern R."/>
            <person name="Heyl A."/>
            <person name="Rumpler F."/>
            <person name="Villalobos L.I.A.C."/>
            <person name="Clay J.M."/>
            <person name="Skokan R."/>
            <person name="Toyoda A."/>
            <person name="Suzuki Y."/>
            <person name="Kagoshima H."/>
            <person name="Schijlen E."/>
            <person name="Tajeshwar N."/>
            <person name="Catarino B."/>
            <person name="Hetherington A.J."/>
            <person name="Saltykova A."/>
            <person name="Bonnot C."/>
            <person name="Breuninger H."/>
            <person name="Symeonidi A."/>
            <person name="Radhakrishnan G.V."/>
            <person name="Van Nieuwerburgh F."/>
            <person name="Deforce D."/>
            <person name="Chang C."/>
            <person name="Karol K.G."/>
            <person name="Hedrich R."/>
            <person name="Ulvskov P."/>
            <person name="Glockner G."/>
            <person name="Delwiche C.F."/>
            <person name="Petrasek J."/>
            <person name="Van de Peer Y."/>
            <person name="Friml J."/>
            <person name="Beilby M."/>
            <person name="Dolan L."/>
            <person name="Kohara Y."/>
            <person name="Sugano S."/>
            <person name="Fujiyama A."/>
            <person name="Delaux P.-M."/>
            <person name="Quint M."/>
            <person name="TheiBen G."/>
            <person name="Hagemann M."/>
            <person name="Harholt J."/>
            <person name="Dunand C."/>
            <person name="Zachgo S."/>
            <person name="Langdale J."/>
            <person name="Maumus F."/>
            <person name="Straeten D.V.D."/>
            <person name="Gould S.B."/>
            <person name="Rensing S.A."/>
        </authorList>
    </citation>
    <scope>NUCLEOTIDE SEQUENCE [LARGE SCALE GENOMIC DNA]</scope>
    <source>
        <strain evidence="2 3">S276</strain>
    </source>
</reference>
<protein>
    <submittedName>
        <fullName evidence="2">Uncharacterized protein</fullName>
    </submittedName>
</protein>
<dbReference type="EMBL" id="BFEA01000516">
    <property type="protein sequence ID" value="GBG85380.1"/>
    <property type="molecule type" value="Genomic_DNA"/>
</dbReference>
<dbReference type="Gene3D" id="1.20.1530.20">
    <property type="match status" value="1"/>
</dbReference>
<name>A0A388LSS8_CHABU</name>
<gene>
    <name evidence="2" type="ORF">CBR_g40023</name>
</gene>
<dbReference type="Proteomes" id="UP000265515">
    <property type="component" value="Unassembled WGS sequence"/>
</dbReference>
<evidence type="ECO:0000313" key="3">
    <source>
        <dbReference type="Proteomes" id="UP000265515"/>
    </source>
</evidence>
<feature type="compositionally biased region" description="Basic and acidic residues" evidence="1">
    <location>
        <begin position="142"/>
        <end position="152"/>
    </location>
</feature>
<feature type="region of interest" description="Disordered" evidence="1">
    <location>
        <begin position="77"/>
        <end position="194"/>
    </location>
</feature>
<proteinExistence type="predicted"/>
<accession>A0A388LSS8</accession>
<organism evidence="2 3">
    <name type="scientific">Chara braunii</name>
    <name type="common">Braun's stonewort</name>
    <dbReference type="NCBI Taxonomy" id="69332"/>
    <lineage>
        <taxon>Eukaryota</taxon>
        <taxon>Viridiplantae</taxon>
        <taxon>Streptophyta</taxon>
        <taxon>Charophyceae</taxon>
        <taxon>Charales</taxon>
        <taxon>Characeae</taxon>
        <taxon>Chara</taxon>
    </lineage>
</organism>
<feature type="region of interest" description="Disordered" evidence="1">
    <location>
        <begin position="15"/>
        <end position="34"/>
    </location>
</feature>
<dbReference type="Gramene" id="GBG85380">
    <property type="protein sequence ID" value="GBG85380"/>
    <property type="gene ID" value="CBR_g40023"/>
</dbReference>